<organism evidence="1 2">
    <name type="scientific">Penicillium canescens</name>
    <dbReference type="NCBI Taxonomy" id="5083"/>
    <lineage>
        <taxon>Eukaryota</taxon>
        <taxon>Fungi</taxon>
        <taxon>Dikarya</taxon>
        <taxon>Ascomycota</taxon>
        <taxon>Pezizomycotina</taxon>
        <taxon>Eurotiomycetes</taxon>
        <taxon>Eurotiomycetidae</taxon>
        <taxon>Eurotiales</taxon>
        <taxon>Aspergillaceae</taxon>
        <taxon>Penicillium</taxon>
    </lineage>
</organism>
<reference evidence="1" key="2">
    <citation type="submission" date="2023-01" db="EMBL/GenBank/DDBJ databases">
        <authorList>
            <person name="Petersen C."/>
        </authorList>
    </citation>
    <scope>NUCLEOTIDE SEQUENCE</scope>
    <source>
        <strain evidence="1">IBT 15450</strain>
    </source>
</reference>
<accession>A0AAD6N1Y0</accession>
<dbReference type="Proteomes" id="UP001219568">
    <property type="component" value="Unassembled WGS sequence"/>
</dbReference>
<dbReference type="EMBL" id="JAQJZL010000016">
    <property type="protein sequence ID" value="KAJ6022902.1"/>
    <property type="molecule type" value="Genomic_DNA"/>
</dbReference>
<dbReference type="AlphaFoldDB" id="A0AAD6N1Y0"/>
<evidence type="ECO:0000313" key="2">
    <source>
        <dbReference type="Proteomes" id="UP001219568"/>
    </source>
</evidence>
<sequence length="143" mass="15988">MGLFSSKKRIKPLPHDKPLDFRIPVGYEVGLFKPISRKDNAKNTSLSNERMSRTGHFTEYPAVKDFPYDKQRKEVGYAQIGTPKGKLGEKVVQKGCIRTVTDEHKVIRGVLYHPVPTNGKKTSGNFIPTQDVYISRTLGGLGS</sequence>
<reference evidence="1" key="1">
    <citation type="journal article" date="2023" name="IMA Fungus">
        <title>Comparative genomic study of the Penicillium genus elucidates a diverse pangenome and 15 lateral gene transfer events.</title>
        <authorList>
            <person name="Petersen C."/>
            <person name="Sorensen T."/>
            <person name="Nielsen M.R."/>
            <person name="Sondergaard T.E."/>
            <person name="Sorensen J.L."/>
            <person name="Fitzpatrick D.A."/>
            <person name="Frisvad J.C."/>
            <person name="Nielsen K.L."/>
        </authorList>
    </citation>
    <scope>NUCLEOTIDE SEQUENCE</scope>
    <source>
        <strain evidence="1">IBT 15450</strain>
    </source>
</reference>
<comment type="caution">
    <text evidence="1">The sequence shown here is derived from an EMBL/GenBank/DDBJ whole genome shotgun (WGS) entry which is preliminary data.</text>
</comment>
<protein>
    <submittedName>
        <fullName evidence="1">Uncharacterized protein</fullName>
    </submittedName>
</protein>
<gene>
    <name evidence="1" type="ORF">N7460_013297</name>
</gene>
<evidence type="ECO:0000313" key="1">
    <source>
        <dbReference type="EMBL" id="KAJ6022902.1"/>
    </source>
</evidence>
<keyword evidence="2" id="KW-1185">Reference proteome</keyword>
<name>A0AAD6N1Y0_PENCN</name>
<proteinExistence type="predicted"/>